<evidence type="ECO:0000256" key="4">
    <source>
        <dbReference type="ARBA" id="ARBA00022691"/>
    </source>
</evidence>
<feature type="binding site" evidence="11">
    <location>
        <position position="102"/>
    </location>
    <ligand>
        <name>S-adenosyl-L-methionine</name>
        <dbReference type="ChEBI" id="CHEBI:59789"/>
    </ligand>
</feature>
<dbReference type="GO" id="GO:0032259">
    <property type="term" value="P:methylation"/>
    <property type="evidence" value="ECO:0007669"/>
    <property type="project" value="UniProtKB-KW"/>
</dbReference>
<dbReference type="PANTHER" id="PTHR12753">
    <property type="entry name" value="AD-003 - RELATED"/>
    <property type="match status" value="1"/>
</dbReference>
<evidence type="ECO:0000313" key="12">
    <source>
        <dbReference type="EMBL" id="KAK4524527.1"/>
    </source>
</evidence>
<evidence type="ECO:0000256" key="1">
    <source>
        <dbReference type="ARBA" id="ARBA00009059"/>
    </source>
</evidence>
<evidence type="ECO:0000256" key="10">
    <source>
        <dbReference type="ARBA" id="ARBA00048167"/>
    </source>
</evidence>
<keyword evidence="4 11" id="KW-0949">S-adenosyl-L-methionine</keyword>
<evidence type="ECO:0000256" key="8">
    <source>
        <dbReference type="ARBA" id="ARBA00047306"/>
    </source>
</evidence>
<protein>
    <recommendedName>
        <fullName evidence="6">Alpha N-terminal protein methyltransferase 1</fullName>
        <ecNumber evidence="5">2.1.1.244</ecNumber>
    </recommendedName>
    <alternativeName>
        <fullName evidence="7">X-Pro-Lys N-terminal protein methyltransferase 1</fullName>
    </alternativeName>
</protein>
<dbReference type="EMBL" id="JANCYU010000024">
    <property type="protein sequence ID" value="KAK4524527.1"/>
    <property type="molecule type" value="Genomic_DNA"/>
</dbReference>
<feature type="binding site" evidence="11">
    <location>
        <position position="107"/>
    </location>
    <ligand>
        <name>S-adenosyl-L-methionine</name>
        <dbReference type="ChEBI" id="CHEBI:59789"/>
    </ligand>
</feature>
<reference evidence="12 13" key="1">
    <citation type="submission" date="2022-07" db="EMBL/GenBank/DDBJ databases">
        <title>Genome-wide signatures of adaptation to extreme environments.</title>
        <authorList>
            <person name="Cho C.H."/>
            <person name="Yoon H.S."/>
        </authorList>
    </citation>
    <scope>NUCLEOTIDE SEQUENCE [LARGE SCALE GENOMIC DNA]</scope>
    <source>
        <strain evidence="12 13">108.79 E11</strain>
    </source>
</reference>
<evidence type="ECO:0000256" key="2">
    <source>
        <dbReference type="ARBA" id="ARBA00022603"/>
    </source>
</evidence>
<evidence type="ECO:0000256" key="5">
    <source>
        <dbReference type="ARBA" id="ARBA00039112"/>
    </source>
</evidence>
<evidence type="ECO:0000256" key="3">
    <source>
        <dbReference type="ARBA" id="ARBA00022679"/>
    </source>
</evidence>
<comment type="catalytic activity">
    <reaction evidence="8">
        <text>N-terminal L-seryl-L-prolyl-L-lysyl-[protein] + 3 S-adenosyl-L-methionine = N-terminal N,N,N-trimethyl-L-seryl-L-prolyl-L-lysyl-[protein] + 3 S-adenosyl-L-homocysteine + 3 H(+)</text>
        <dbReference type="Rhea" id="RHEA:54724"/>
        <dbReference type="Rhea" id="RHEA-COMP:13789"/>
        <dbReference type="Rhea" id="RHEA-COMP:13973"/>
        <dbReference type="ChEBI" id="CHEBI:15378"/>
        <dbReference type="ChEBI" id="CHEBI:57856"/>
        <dbReference type="ChEBI" id="CHEBI:59789"/>
        <dbReference type="ChEBI" id="CHEBI:138061"/>
        <dbReference type="ChEBI" id="CHEBI:138317"/>
        <dbReference type="EC" id="2.1.1.244"/>
    </reaction>
</comment>
<dbReference type="InterPro" id="IPR008576">
    <property type="entry name" value="MeTrfase_NTM1"/>
</dbReference>
<dbReference type="EC" id="2.1.1.244" evidence="5"/>
<proteinExistence type="inferred from homology"/>
<accession>A0AAV9IAZ1</accession>
<gene>
    <name evidence="12" type="ORF">GAYE_SCF04G2428</name>
</gene>
<organism evidence="12 13">
    <name type="scientific">Galdieria yellowstonensis</name>
    <dbReference type="NCBI Taxonomy" id="3028027"/>
    <lineage>
        <taxon>Eukaryota</taxon>
        <taxon>Rhodophyta</taxon>
        <taxon>Bangiophyceae</taxon>
        <taxon>Galdieriales</taxon>
        <taxon>Galdieriaceae</taxon>
        <taxon>Galdieria</taxon>
    </lineage>
</organism>
<dbReference type="Proteomes" id="UP001300502">
    <property type="component" value="Unassembled WGS sequence"/>
</dbReference>
<dbReference type="PANTHER" id="PTHR12753:SF0">
    <property type="entry name" value="ALPHA N-TERMINAL PROTEIN METHYLTRANSFERASE 1"/>
    <property type="match status" value="1"/>
</dbReference>
<keyword evidence="13" id="KW-1185">Reference proteome</keyword>
<keyword evidence="3" id="KW-0808">Transferase</keyword>
<dbReference type="CDD" id="cd02440">
    <property type="entry name" value="AdoMet_MTases"/>
    <property type="match status" value="1"/>
</dbReference>
<keyword evidence="2" id="KW-0489">Methyltransferase</keyword>
<dbReference type="GO" id="GO:0071885">
    <property type="term" value="F:N-terminal protein N-methyltransferase activity"/>
    <property type="evidence" value="ECO:0007669"/>
    <property type="project" value="UniProtKB-EC"/>
</dbReference>
<evidence type="ECO:0000256" key="6">
    <source>
        <dbReference type="ARBA" id="ARBA00039449"/>
    </source>
</evidence>
<dbReference type="PIRSF" id="PIRSF016958">
    <property type="entry name" value="DUF858_MeTrfase_lik"/>
    <property type="match status" value="1"/>
</dbReference>
<evidence type="ECO:0000313" key="13">
    <source>
        <dbReference type="Proteomes" id="UP001300502"/>
    </source>
</evidence>
<comment type="catalytic activity">
    <reaction evidence="9">
        <text>N-terminal L-prolyl-L-prolyl-L-lysyl-[protein] + 2 S-adenosyl-L-methionine = N-terminal N,N-dimethyl-L-prolyl-L-prolyl-L-lysyl-[protein] + 2 S-adenosyl-L-homocysteine + 2 H(+)</text>
        <dbReference type="Rhea" id="RHEA:54736"/>
        <dbReference type="Rhea" id="RHEA-COMP:13787"/>
        <dbReference type="Rhea" id="RHEA-COMP:13974"/>
        <dbReference type="ChEBI" id="CHEBI:15378"/>
        <dbReference type="ChEBI" id="CHEBI:57856"/>
        <dbReference type="ChEBI" id="CHEBI:59789"/>
        <dbReference type="ChEBI" id="CHEBI:138059"/>
        <dbReference type="ChEBI" id="CHEBI:138318"/>
        <dbReference type="EC" id="2.1.1.244"/>
    </reaction>
</comment>
<evidence type="ECO:0000256" key="7">
    <source>
        <dbReference type="ARBA" id="ARBA00043129"/>
    </source>
</evidence>
<dbReference type="FunFam" id="3.40.50.150:FF:000245">
    <property type="entry name" value="Methyltransferase domain containing protein"/>
    <property type="match status" value="1"/>
</dbReference>
<feature type="binding site" evidence="11">
    <location>
        <begin position="150"/>
        <end position="151"/>
    </location>
    <ligand>
        <name>S-adenosyl-L-methionine</name>
        <dbReference type="ChEBI" id="CHEBI:59789"/>
    </ligand>
</feature>
<evidence type="ECO:0000256" key="9">
    <source>
        <dbReference type="ARBA" id="ARBA00047885"/>
    </source>
</evidence>
<dbReference type="Gene3D" id="3.40.50.150">
    <property type="entry name" value="Vaccinia Virus protein VP39"/>
    <property type="match status" value="1"/>
</dbReference>
<sequence>MPRERKRLKKSKTVAKATCDEVVGYDNAGKCYRSIEDVWSALASRKQEDWYYVAKSYWHCQDPSLDGMLGGYADLSDIDIRSSWLFLQSLQLSFKRTALDVGSGIGRVASKLLANLFEQVDLLEPNVDFLERAKQSLSESQLGRVFACGMQDFIPPVDRKYDLIWIQWCIIYLTDEDLVEFLTRCQSCLHENGFICVKDNVSRKHFVVDTNDASITRTNEQYENLFKKANLRLVRCQIQEKFPRELFPVYMYALARNDL</sequence>
<dbReference type="AlphaFoldDB" id="A0AAV9IAZ1"/>
<comment type="similarity">
    <text evidence="1">Belongs to the methyltransferase superfamily. NTM1 family.</text>
</comment>
<evidence type="ECO:0000256" key="11">
    <source>
        <dbReference type="PIRSR" id="PIRSR016958-1"/>
    </source>
</evidence>
<comment type="caution">
    <text evidence="12">The sequence shown here is derived from an EMBL/GenBank/DDBJ whole genome shotgun (WGS) entry which is preliminary data.</text>
</comment>
<dbReference type="InterPro" id="IPR029063">
    <property type="entry name" value="SAM-dependent_MTases_sf"/>
</dbReference>
<dbReference type="GO" id="GO:0005737">
    <property type="term" value="C:cytoplasm"/>
    <property type="evidence" value="ECO:0007669"/>
    <property type="project" value="TreeGrafter"/>
</dbReference>
<comment type="catalytic activity">
    <reaction evidence="10">
        <text>N-terminal L-alanyl-L-prolyl-L-lysyl-[protein] + 3 S-adenosyl-L-methionine = N-terminal N,N,N-trimethyl-L-alanyl-L-prolyl-L-lysyl-[protein] + 3 S-adenosyl-L-homocysteine + 3 H(+)</text>
        <dbReference type="Rhea" id="RHEA:54712"/>
        <dbReference type="Rhea" id="RHEA-COMP:13785"/>
        <dbReference type="Rhea" id="RHEA-COMP:13971"/>
        <dbReference type="ChEBI" id="CHEBI:15378"/>
        <dbReference type="ChEBI" id="CHEBI:57856"/>
        <dbReference type="ChEBI" id="CHEBI:59789"/>
        <dbReference type="ChEBI" id="CHEBI:138057"/>
        <dbReference type="ChEBI" id="CHEBI:138315"/>
        <dbReference type="EC" id="2.1.1.244"/>
    </reaction>
</comment>
<feature type="binding site" evidence="11">
    <location>
        <position position="167"/>
    </location>
    <ligand>
        <name>S-adenosyl-L-methionine</name>
        <dbReference type="ChEBI" id="CHEBI:59789"/>
    </ligand>
</feature>
<name>A0AAV9IAZ1_9RHOD</name>
<dbReference type="SUPFAM" id="SSF53335">
    <property type="entry name" value="S-adenosyl-L-methionine-dependent methyltransferases"/>
    <property type="match status" value="1"/>
</dbReference>
<dbReference type="Pfam" id="PF05891">
    <property type="entry name" value="Methyltransf_PK"/>
    <property type="match status" value="1"/>
</dbReference>